<evidence type="ECO:0000256" key="6">
    <source>
        <dbReference type="PROSITE-ProRule" id="PRU00433"/>
    </source>
</evidence>
<accession>A0A2A5KVC6</accession>
<dbReference type="GO" id="GO:0020037">
    <property type="term" value="F:heme binding"/>
    <property type="evidence" value="ECO:0007669"/>
    <property type="project" value="InterPro"/>
</dbReference>
<feature type="signal peptide" evidence="7">
    <location>
        <begin position="1"/>
        <end position="23"/>
    </location>
</feature>
<evidence type="ECO:0000256" key="3">
    <source>
        <dbReference type="ARBA" id="ARBA00022723"/>
    </source>
</evidence>
<dbReference type="GO" id="GO:0046872">
    <property type="term" value="F:metal ion binding"/>
    <property type="evidence" value="ECO:0007669"/>
    <property type="project" value="UniProtKB-KW"/>
</dbReference>
<keyword evidence="1" id="KW-0813">Transport</keyword>
<evidence type="ECO:0000313" key="9">
    <source>
        <dbReference type="EMBL" id="PCK80877.1"/>
    </source>
</evidence>
<dbReference type="SUPFAM" id="SSF46626">
    <property type="entry name" value="Cytochrome c"/>
    <property type="match status" value="1"/>
</dbReference>
<proteinExistence type="predicted"/>
<reference evidence="9 10" key="1">
    <citation type="submission" date="2017-09" db="EMBL/GenBank/DDBJ databases">
        <title>Comparative genomics of rhizobia isolated from Phaseolus vulgaris in China.</title>
        <authorList>
            <person name="Tong W."/>
        </authorList>
    </citation>
    <scope>NUCLEOTIDE SEQUENCE [LARGE SCALE GENOMIC DNA]</scope>
    <source>
        <strain evidence="9 10">L101</strain>
    </source>
</reference>
<keyword evidence="10" id="KW-1185">Reference proteome</keyword>
<sequence>MQVLSTLISVSIISLVCPATVLAEGDAARGEQLFSRCAACHSVEGQNKSGPALNGVFGRKAGAVEGYRYSTALLNSAVVWSDETLDAFLSGPSKMLRGTRMTTSVLSEADRADIVAYLRTLPAQ</sequence>
<dbReference type="RefSeq" id="WP_096762895.1">
    <property type="nucleotide sequence ID" value="NZ_NXDM01000010.1"/>
</dbReference>
<dbReference type="EMBL" id="NXDM01000010">
    <property type="protein sequence ID" value="PCK80877.1"/>
    <property type="molecule type" value="Genomic_DNA"/>
</dbReference>
<dbReference type="Pfam" id="PF00034">
    <property type="entry name" value="Cytochrom_C"/>
    <property type="match status" value="1"/>
</dbReference>
<dbReference type="PROSITE" id="PS51007">
    <property type="entry name" value="CYTC"/>
    <property type="match status" value="1"/>
</dbReference>
<name>A0A2A5KVC6_9HYPH</name>
<evidence type="ECO:0000256" key="7">
    <source>
        <dbReference type="SAM" id="SignalP"/>
    </source>
</evidence>
<keyword evidence="4" id="KW-0249">Electron transport</keyword>
<dbReference type="InterPro" id="IPR002327">
    <property type="entry name" value="Cyt_c_1A/1B"/>
</dbReference>
<protein>
    <submittedName>
        <fullName evidence="9">Cytochrome c family protein</fullName>
    </submittedName>
</protein>
<feature type="chain" id="PRO_5012269496" evidence="7">
    <location>
        <begin position="24"/>
        <end position="124"/>
    </location>
</feature>
<dbReference type="InterPro" id="IPR009056">
    <property type="entry name" value="Cyt_c-like_dom"/>
</dbReference>
<keyword evidence="2 6" id="KW-0349">Heme</keyword>
<dbReference type="GO" id="GO:0009055">
    <property type="term" value="F:electron transfer activity"/>
    <property type="evidence" value="ECO:0007669"/>
    <property type="project" value="InterPro"/>
</dbReference>
<dbReference type="Proteomes" id="UP000218807">
    <property type="component" value="Unassembled WGS sequence"/>
</dbReference>
<organism evidence="9 10">
    <name type="scientific">Rhizobium sophoriradicis</name>
    <dbReference type="NCBI Taxonomy" id="1535245"/>
    <lineage>
        <taxon>Bacteria</taxon>
        <taxon>Pseudomonadati</taxon>
        <taxon>Pseudomonadota</taxon>
        <taxon>Alphaproteobacteria</taxon>
        <taxon>Hyphomicrobiales</taxon>
        <taxon>Rhizobiaceae</taxon>
        <taxon>Rhizobium/Agrobacterium group</taxon>
        <taxon>Rhizobium</taxon>
    </lineage>
</organism>
<evidence type="ECO:0000259" key="8">
    <source>
        <dbReference type="PROSITE" id="PS51007"/>
    </source>
</evidence>
<evidence type="ECO:0000256" key="1">
    <source>
        <dbReference type="ARBA" id="ARBA00022448"/>
    </source>
</evidence>
<keyword evidence="5 6" id="KW-0408">Iron</keyword>
<comment type="caution">
    <text evidence="9">The sequence shown here is derived from an EMBL/GenBank/DDBJ whole genome shotgun (WGS) entry which is preliminary data.</text>
</comment>
<dbReference type="PRINTS" id="PR00604">
    <property type="entry name" value="CYTCHRMECIAB"/>
</dbReference>
<keyword evidence="3 6" id="KW-0479">Metal-binding</keyword>
<gene>
    <name evidence="9" type="ORF">CPT34_11940</name>
</gene>
<dbReference type="InterPro" id="IPR036909">
    <property type="entry name" value="Cyt_c-like_dom_sf"/>
</dbReference>
<dbReference type="Gene3D" id="1.10.760.10">
    <property type="entry name" value="Cytochrome c-like domain"/>
    <property type="match status" value="1"/>
</dbReference>
<dbReference type="AlphaFoldDB" id="A0A2A5KVC6"/>
<evidence type="ECO:0000256" key="5">
    <source>
        <dbReference type="ARBA" id="ARBA00023004"/>
    </source>
</evidence>
<feature type="domain" description="Cytochrome c" evidence="8">
    <location>
        <begin position="25"/>
        <end position="122"/>
    </location>
</feature>
<keyword evidence="7" id="KW-0732">Signal</keyword>
<evidence type="ECO:0000256" key="4">
    <source>
        <dbReference type="ARBA" id="ARBA00022982"/>
    </source>
</evidence>
<dbReference type="PANTHER" id="PTHR11961">
    <property type="entry name" value="CYTOCHROME C"/>
    <property type="match status" value="1"/>
</dbReference>
<evidence type="ECO:0000313" key="10">
    <source>
        <dbReference type="Proteomes" id="UP000218807"/>
    </source>
</evidence>
<evidence type="ECO:0000256" key="2">
    <source>
        <dbReference type="ARBA" id="ARBA00022617"/>
    </source>
</evidence>